<dbReference type="RefSeq" id="WP_115371817.1">
    <property type="nucleotide sequence ID" value="NZ_QASA01000001.1"/>
</dbReference>
<evidence type="ECO:0000256" key="1">
    <source>
        <dbReference type="SAM" id="Phobius"/>
    </source>
</evidence>
<organism evidence="2 3">
    <name type="scientific">Adhaeribacter pallidiroseus</name>
    <dbReference type="NCBI Taxonomy" id="2072847"/>
    <lineage>
        <taxon>Bacteria</taxon>
        <taxon>Pseudomonadati</taxon>
        <taxon>Bacteroidota</taxon>
        <taxon>Cytophagia</taxon>
        <taxon>Cytophagales</taxon>
        <taxon>Hymenobacteraceae</taxon>
        <taxon>Adhaeribacter</taxon>
    </lineage>
</organism>
<evidence type="ECO:0000313" key="3">
    <source>
        <dbReference type="Proteomes" id="UP000253919"/>
    </source>
</evidence>
<keyword evidence="1" id="KW-0472">Membrane</keyword>
<keyword evidence="3" id="KW-1185">Reference proteome</keyword>
<name>A0A369QFN4_9BACT</name>
<feature type="transmembrane region" description="Helical" evidence="1">
    <location>
        <begin position="85"/>
        <end position="104"/>
    </location>
</feature>
<protein>
    <submittedName>
        <fullName evidence="2">Uncharacterized protein</fullName>
    </submittedName>
</protein>
<dbReference type="OrthoDB" id="1438982at2"/>
<dbReference type="EMBL" id="QASA01000001">
    <property type="protein sequence ID" value="RDC62365.1"/>
    <property type="molecule type" value="Genomic_DNA"/>
</dbReference>
<comment type="caution">
    <text evidence="2">The sequence shown here is derived from an EMBL/GenBank/DDBJ whole genome shotgun (WGS) entry which is preliminary data.</text>
</comment>
<proteinExistence type="predicted"/>
<keyword evidence="1" id="KW-0812">Transmembrane</keyword>
<accession>A0A369QFN4</accession>
<reference evidence="2 3" key="1">
    <citation type="submission" date="2018-04" db="EMBL/GenBank/DDBJ databases">
        <title>Adhaeribacter sp. HMF7616 genome sequencing and assembly.</title>
        <authorList>
            <person name="Kang H."/>
            <person name="Kang J."/>
            <person name="Cha I."/>
            <person name="Kim H."/>
            <person name="Joh K."/>
        </authorList>
    </citation>
    <scope>NUCLEOTIDE SEQUENCE [LARGE SCALE GENOMIC DNA]</scope>
    <source>
        <strain evidence="2 3">HMF7616</strain>
    </source>
</reference>
<evidence type="ECO:0000313" key="2">
    <source>
        <dbReference type="EMBL" id="RDC62365.1"/>
    </source>
</evidence>
<sequence>MKELKQKHLFTKKEFLLTPKSIRVICKSIKEDLEYTIKYDQLGFDIVKRHDKTAILPAIFLSFFFLLDLYLLVDALIHRERTAIVVMWLLSAVFFGVITGLAFYQTNKNRVYLTGGAKVLSLLRAKPSEAEVDLFIEATLKAIRTYHRNKFAGINSYQP</sequence>
<dbReference type="AlphaFoldDB" id="A0A369QFN4"/>
<feature type="transmembrane region" description="Helical" evidence="1">
    <location>
        <begin position="54"/>
        <end position="73"/>
    </location>
</feature>
<keyword evidence="1" id="KW-1133">Transmembrane helix</keyword>
<dbReference type="Proteomes" id="UP000253919">
    <property type="component" value="Unassembled WGS sequence"/>
</dbReference>
<gene>
    <name evidence="2" type="ORF">AHMF7616_00958</name>
</gene>